<name>A0A842HGG8_9BACT</name>
<evidence type="ECO:0000313" key="2">
    <source>
        <dbReference type="EMBL" id="MBC2595118.1"/>
    </source>
</evidence>
<accession>A0A842HGG8</accession>
<dbReference type="RefSeq" id="WP_185676081.1">
    <property type="nucleotide sequence ID" value="NZ_JACHVB010000035.1"/>
</dbReference>
<dbReference type="GO" id="GO:0120147">
    <property type="term" value="F:formylglycine-generating oxidase activity"/>
    <property type="evidence" value="ECO:0007669"/>
    <property type="project" value="TreeGrafter"/>
</dbReference>
<reference evidence="2 3" key="1">
    <citation type="submission" date="2020-07" db="EMBL/GenBank/DDBJ databases">
        <authorList>
            <person name="Feng X."/>
        </authorList>
    </citation>
    <scope>NUCLEOTIDE SEQUENCE [LARGE SCALE GENOMIC DNA]</scope>
    <source>
        <strain evidence="2 3">JCM31066</strain>
    </source>
</reference>
<dbReference type="InterPro" id="IPR016187">
    <property type="entry name" value="CTDL_fold"/>
</dbReference>
<dbReference type="PANTHER" id="PTHR23150">
    <property type="entry name" value="SULFATASE MODIFYING FACTOR 1, 2"/>
    <property type="match status" value="1"/>
</dbReference>
<dbReference type="Proteomes" id="UP000546464">
    <property type="component" value="Unassembled WGS sequence"/>
</dbReference>
<feature type="domain" description="Sulfatase-modifying factor enzyme-like" evidence="1">
    <location>
        <begin position="426"/>
        <end position="533"/>
    </location>
</feature>
<comment type="caution">
    <text evidence="2">The sequence shown here is derived from an EMBL/GenBank/DDBJ whole genome shotgun (WGS) entry which is preliminary data.</text>
</comment>
<protein>
    <submittedName>
        <fullName evidence="2">SUMF1/EgtB/PvdO family nonheme iron enzyme</fullName>
    </submittedName>
</protein>
<dbReference type="InterPro" id="IPR005532">
    <property type="entry name" value="SUMF_dom"/>
</dbReference>
<organism evidence="2 3">
    <name type="scientific">Ruficoccus amylovorans</name>
    <dbReference type="NCBI Taxonomy" id="1804625"/>
    <lineage>
        <taxon>Bacteria</taxon>
        <taxon>Pseudomonadati</taxon>
        <taxon>Verrucomicrobiota</taxon>
        <taxon>Opitutia</taxon>
        <taxon>Puniceicoccales</taxon>
        <taxon>Cerasicoccaceae</taxon>
        <taxon>Ruficoccus</taxon>
    </lineage>
</organism>
<dbReference type="SUPFAM" id="SSF56436">
    <property type="entry name" value="C-type lectin-like"/>
    <property type="match status" value="1"/>
</dbReference>
<dbReference type="AlphaFoldDB" id="A0A842HGG8"/>
<dbReference type="EMBL" id="JACHVB010000035">
    <property type="protein sequence ID" value="MBC2595118.1"/>
    <property type="molecule type" value="Genomic_DNA"/>
</dbReference>
<evidence type="ECO:0000313" key="3">
    <source>
        <dbReference type="Proteomes" id="UP000546464"/>
    </source>
</evidence>
<proteinExistence type="predicted"/>
<dbReference type="InterPro" id="IPR042095">
    <property type="entry name" value="SUMF_sf"/>
</dbReference>
<dbReference type="InterPro" id="IPR051043">
    <property type="entry name" value="Sulfatase_Mod_Factor_Kinase"/>
</dbReference>
<dbReference type="Gene3D" id="3.90.1580.10">
    <property type="entry name" value="paralog of FGE (formylglycine-generating enzyme)"/>
    <property type="match status" value="1"/>
</dbReference>
<dbReference type="PANTHER" id="PTHR23150:SF19">
    <property type="entry name" value="FORMYLGLYCINE-GENERATING ENZYME"/>
    <property type="match status" value="1"/>
</dbReference>
<dbReference type="Pfam" id="PF03781">
    <property type="entry name" value="FGE-sulfatase"/>
    <property type="match status" value="1"/>
</dbReference>
<keyword evidence="3" id="KW-1185">Reference proteome</keyword>
<evidence type="ECO:0000259" key="1">
    <source>
        <dbReference type="Pfam" id="PF03781"/>
    </source>
</evidence>
<sequence length="597" mass="67346">MSRHRKDRSFWYRHRILFRVMAITLAIVVGLGAAYALSLLGPKNIDPSEIKYTRVNTEEALKLLDASKTLEQQFIEISALREPTQEDIAVLEQSIARQQEYSRAIGGYNSEANQRLKSLQTLYQDTLASQQYRESLVAERQGGNYESQEDAEMALRNYRKAAEIQRKINEDFPLSNRRDVGRLAQLDRKVNELRAEPIWKASNEAERASEAAAKKGDWPEAKKQLAEAIRLQKELNLEFRGLHYADVTRLSRLQVDLASLESSDLYEEIRRLDAEGSEALEKQDYSVAAEKLNAASRLQRRLNEEHPQSRFASNKRMEELSDLATASVSREVGAEILGELAELEQNLRERKVWQAGEIIPGLSEKMEAFRQTYPRSELLSDTDVLKLRFLKFVKDDIALLQDRIYGQLVPVPGSDGWHMTKFEVTQALYHSVMLNNPSRHNGPTLPVDSVSWSEASEFCQKTGWILGLPARLPMREEFDASVGTLRYVNLDEISWNAGNSGDETHEVGTKQPNAQGFYDLLGNVEEWLASTDILSQEKAYVAGGTAEDSVDVLADVPVNLDNPRRRDRMGGFRLAVNLNTSSQNADADATVSAGTQP</sequence>
<gene>
    <name evidence="2" type="ORF">H5P28_12695</name>
</gene>